<dbReference type="Proteomes" id="UP000839688">
    <property type="component" value="Unassembled WGS sequence"/>
</dbReference>
<name>A0A379S387_SALER</name>
<reference evidence="7 8" key="1">
    <citation type="submission" date="2018-06" db="EMBL/GenBank/DDBJ databases">
        <authorList>
            <consortium name="Pathogen Informatics"/>
            <person name="Doyle S."/>
        </authorList>
    </citation>
    <scope>NUCLEOTIDE SEQUENCE [LARGE SCALE GENOMIC DNA]</scope>
    <source>
        <strain evidence="7 8">NCTC7295</strain>
    </source>
</reference>
<evidence type="ECO:0000313" key="7">
    <source>
        <dbReference type="EMBL" id="SUG14742.1"/>
    </source>
</evidence>
<dbReference type="EMBL" id="UGWZ01000001">
    <property type="protein sequence ID" value="SUG14742.1"/>
    <property type="molecule type" value="Genomic_DNA"/>
</dbReference>
<dbReference type="EMBL" id="AAMGFJ010000001">
    <property type="protein sequence ID" value="EDH0568873.1"/>
    <property type="molecule type" value="Genomic_DNA"/>
</dbReference>
<keyword evidence="2" id="KW-0805">Transcription regulation</keyword>
<reference evidence="5" key="2">
    <citation type="submission" date="2018-07" db="EMBL/GenBank/DDBJ databases">
        <authorList>
            <person name="Ashton P.M."/>
            <person name="Dallman T."/>
            <person name="Nair S."/>
            <person name="De Pinna E."/>
            <person name="Peters T."/>
            <person name="Grant K."/>
        </authorList>
    </citation>
    <scope>NUCLEOTIDE SEQUENCE [LARGE SCALE GENOMIC DNA]</scope>
    <source>
        <strain evidence="5">475813</strain>
    </source>
</reference>
<dbReference type="Proteomes" id="UP000254124">
    <property type="component" value="Unassembled WGS sequence"/>
</dbReference>
<evidence type="ECO:0000313" key="5">
    <source>
        <dbReference type="EMBL" id="ECI4935349.1"/>
    </source>
</evidence>
<dbReference type="Pfam" id="PF06530">
    <property type="entry name" value="Phage_antitermQ"/>
    <property type="match status" value="1"/>
</dbReference>
<protein>
    <submittedName>
        <fullName evidence="5">Antitermination protein</fullName>
    </submittedName>
    <submittedName>
        <fullName evidence="7">Phage antiterminator</fullName>
    </submittedName>
</protein>
<dbReference type="InterPro" id="IPR010534">
    <property type="entry name" value="Phage_933W_GpQ"/>
</dbReference>
<keyword evidence="4" id="KW-0804">Transcription</keyword>
<evidence type="ECO:0000256" key="1">
    <source>
        <dbReference type="ARBA" id="ARBA00010234"/>
    </source>
</evidence>
<comment type="similarity">
    <text evidence="1">Belongs to the phage antitermination Q type 1 family.</text>
</comment>
<evidence type="ECO:0000256" key="3">
    <source>
        <dbReference type="ARBA" id="ARBA00023125"/>
    </source>
</evidence>
<evidence type="ECO:0000313" key="8">
    <source>
        <dbReference type="Proteomes" id="UP000254124"/>
    </source>
</evidence>
<accession>A0A379S387</accession>
<dbReference type="GO" id="GO:0060567">
    <property type="term" value="P:negative regulation of termination of DNA-templated transcription"/>
    <property type="evidence" value="ECO:0007669"/>
    <property type="project" value="InterPro"/>
</dbReference>
<gene>
    <name evidence="6" type="ORF">AHX45_01130</name>
    <name evidence="5" type="ORF">DSQ81_05825</name>
    <name evidence="7" type="ORF">NCTC7295_02387</name>
</gene>
<sequence length="174" mass="19686">MEITKERLLEIANLSDRVLSNGRVISPDAYESVTSIEIATMARMLSGYLERENKNQMGSNVDIYEILDGWGAWVAAGNSSIDWRQVADKYRGIVPHGKKLRHQCSNDEGRMIDTCMLRLKQYRTDDYELIIAHFVIGISLRAIAKKEKCSDGTSRKKLQSAMGFLDGIHSMIPF</sequence>
<dbReference type="EMBL" id="AAIVIG010000006">
    <property type="protein sequence ID" value="ECI4935349.1"/>
    <property type="molecule type" value="Genomic_DNA"/>
</dbReference>
<evidence type="ECO:0000256" key="4">
    <source>
        <dbReference type="ARBA" id="ARBA00023163"/>
    </source>
</evidence>
<dbReference type="AlphaFoldDB" id="A0A379S387"/>
<proteinExistence type="inferred from homology"/>
<organism evidence="7 8">
    <name type="scientific">Salmonella enterica subsp. arizonae</name>
    <dbReference type="NCBI Taxonomy" id="59203"/>
    <lineage>
        <taxon>Bacteria</taxon>
        <taxon>Pseudomonadati</taxon>
        <taxon>Pseudomonadota</taxon>
        <taxon>Gammaproteobacteria</taxon>
        <taxon>Enterobacterales</taxon>
        <taxon>Enterobacteriaceae</taxon>
        <taxon>Salmonella</taxon>
    </lineage>
</organism>
<reference evidence="6" key="3">
    <citation type="submission" date="2018-07" db="EMBL/GenBank/DDBJ databases">
        <authorList>
            <consortium name="GenomeTrakr network: Whole genome sequencing for foodborne pathogen traceback"/>
        </authorList>
    </citation>
    <scope>NUCLEOTIDE SEQUENCE</scope>
    <source>
        <strain evidence="6">FDA00001204</strain>
    </source>
</reference>
<dbReference type="GO" id="GO:0003677">
    <property type="term" value="F:DNA binding"/>
    <property type="evidence" value="ECO:0007669"/>
    <property type="project" value="UniProtKB-KW"/>
</dbReference>
<keyword evidence="3" id="KW-0238">DNA-binding</keyword>
<evidence type="ECO:0000256" key="2">
    <source>
        <dbReference type="ARBA" id="ARBA00023015"/>
    </source>
</evidence>
<evidence type="ECO:0000313" key="6">
    <source>
        <dbReference type="EMBL" id="EDH0568873.1"/>
    </source>
</evidence>